<dbReference type="InterPro" id="IPR027463">
    <property type="entry name" value="AcrB_DN_DC_subdom"/>
</dbReference>
<comment type="caution">
    <text evidence="3">The sequence shown here is derived from an EMBL/GenBank/DDBJ whole genome shotgun (WGS) entry which is preliminary data.</text>
</comment>
<keyword evidence="2" id="KW-1133">Transmembrane helix</keyword>
<dbReference type="Gene3D" id="1.20.1640.10">
    <property type="entry name" value="Multidrug efflux transporter AcrB transmembrane domain"/>
    <property type="match status" value="3"/>
</dbReference>
<feature type="transmembrane region" description="Helical" evidence="2">
    <location>
        <begin position="543"/>
        <end position="562"/>
    </location>
</feature>
<organism evidence="3 4">
    <name type="scientific">Anaerovorax odorimutans</name>
    <dbReference type="NCBI Taxonomy" id="109327"/>
    <lineage>
        <taxon>Bacteria</taxon>
        <taxon>Bacillati</taxon>
        <taxon>Bacillota</taxon>
        <taxon>Clostridia</taxon>
        <taxon>Peptostreptococcales</taxon>
        <taxon>Anaerovoracaceae</taxon>
        <taxon>Anaerovorax</taxon>
    </lineage>
</organism>
<feature type="transmembrane region" description="Helical" evidence="2">
    <location>
        <begin position="595"/>
        <end position="616"/>
    </location>
</feature>
<sequence>MLAKFSVKKPFTVLVAVILIIVFGIVSFSKMTPDLFPSINMPYAIVMTTYPGASPEEVETELTKPMEQQLATLNHIKTLTSQSNESFSMIALEFSDDVNMDAISVDIHEKIDMISGQWDETVGTPVVMKINPDMMPVNVAAVSLKDKSTSETSAFVEENLLTPLEGIEGVASVNATGLISEDIQVVLSQDKIDKINKKTSNAILKQFSDAKGKLNSGINSAKGGQDKIESGKKEVSKGQQQAAQQMEAARVQMKEGIEQLEQAKAAIVQVELLKAAQQEIEKAVKAQNPSWSDERVKEECMKNPIYAQTAATLESMGKTLKNYGMDINKLPSTKEIDAQIKAVEDGLSKLNVQQATISDTLGNNMSELTAGSSTLQATVAQLQASLAQIQSSEEAALNSANLTGILTMSNVSSILDAQNFSMPAGYVSDGKSEVLVSVGNKIKSISELQDLVILDMDIDGVDPVKLSDIADVTNANNAAETYAKINGENGVLLTFTKQSGYATADVADRVTENFEKLSDKYDGLTFTNLSDQGEYIHMVINSVLQNLLLGAILAILILLLFLRDIRPTIITAISIPISVTFAIALMYFSGVTLNVISLAGLAVGVGMLVDNSIVVIENIYRLRAMGYSHTRAAISGAAQVTGAITASTLTTICVFVPIVFVEGMTRQIFTDMALTVTYALLASLFIALTLVPAMARGLLKREAKKTALSQESPIIHRYKNAVEFALAHRKWVLIIAVVLLFGSTGLALSKGFSYMPAMASQQMSVTIQMPDDSDLEDTAEVTDAVSKKIMKMDYVETVGAMLSSDASGAMGMSMGEKDVTQSMMYVILDEDKLDQAKDLSKKIEAMGKDYDCEITAQGDTDMMSMMGGSGVQMKVYCDDLDKLRSSAISIEKRLGQVKGLKEVTDTKADSAPKLQINIHKNKAMSYGLTVAQVFASISEQLSKDKAATTLVQSGEGTDVMISSRDTESMSKKDLEDLKITGKKADGSDTKVSLSTIADISDEETLSVIDHEAQKRVLSVSGELVDGYNITHVTSDVKKAVEKMDLPSDVKVEFEGENETIMDAMKQMILMLVLGMLMVYLVMVAQFQSLRSPFIVMFTVPLAFTGGMLGLLLTGQDVSVVALLGFVMLMGVIVNNAIVLVDCINRFRLEDGMDRHDAIVEAGAVRMRPVLMTAITTILGLLPLAIGMGNGAEMMQPVAIVCIGGLIYATLMTLIVIPVMYSLLSKKYMTDIKAEDLEIIDA</sequence>
<evidence type="ECO:0000313" key="4">
    <source>
        <dbReference type="Proteomes" id="UP001524502"/>
    </source>
</evidence>
<dbReference type="PANTHER" id="PTHR32063">
    <property type="match status" value="1"/>
</dbReference>
<keyword evidence="2" id="KW-0472">Membrane</keyword>
<dbReference type="EMBL" id="JANFXK010000003">
    <property type="protein sequence ID" value="MCQ4635918.1"/>
    <property type="molecule type" value="Genomic_DNA"/>
</dbReference>
<keyword evidence="2" id="KW-0812">Transmembrane</keyword>
<feature type="transmembrane region" description="Helical" evidence="2">
    <location>
        <begin position="12"/>
        <end position="31"/>
    </location>
</feature>
<feature type="transmembrane region" description="Helical" evidence="2">
    <location>
        <begin position="569"/>
        <end position="589"/>
    </location>
</feature>
<protein>
    <submittedName>
        <fullName evidence="3">Efflux RND transporter permease subunit</fullName>
    </submittedName>
</protein>
<dbReference type="InterPro" id="IPR001036">
    <property type="entry name" value="Acrflvin-R"/>
</dbReference>
<dbReference type="SUPFAM" id="SSF82714">
    <property type="entry name" value="Multidrug efflux transporter AcrB TolC docking domain, DN and DC subdomains"/>
    <property type="match status" value="2"/>
</dbReference>
<name>A0ABT1RL75_9FIRM</name>
<evidence type="ECO:0000256" key="1">
    <source>
        <dbReference type="SAM" id="MobiDB-lite"/>
    </source>
</evidence>
<feature type="transmembrane region" description="Helical" evidence="2">
    <location>
        <begin position="731"/>
        <end position="748"/>
    </location>
</feature>
<gene>
    <name evidence="3" type="ORF">NE619_04190</name>
</gene>
<dbReference type="Gene3D" id="3.30.2090.10">
    <property type="entry name" value="Multidrug efflux transporter AcrB TolC docking domain, DN and DC subdomains"/>
    <property type="match status" value="3"/>
</dbReference>
<proteinExistence type="predicted"/>
<feature type="transmembrane region" description="Helical" evidence="2">
    <location>
        <begin position="637"/>
        <end position="660"/>
    </location>
</feature>
<dbReference type="Gene3D" id="3.30.70.1440">
    <property type="entry name" value="Multidrug efflux transporter AcrB pore domain"/>
    <property type="match status" value="1"/>
</dbReference>
<feature type="region of interest" description="Disordered" evidence="1">
    <location>
        <begin position="218"/>
        <end position="241"/>
    </location>
</feature>
<feature type="transmembrane region" description="Helical" evidence="2">
    <location>
        <begin position="1197"/>
        <end position="1223"/>
    </location>
</feature>
<dbReference type="Gene3D" id="3.30.70.1320">
    <property type="entry name" value="Multidrug efflux transporter AcrB pore domain like"/>
    <property type="match status" value="2"/>
</dbReference>
<dbReference type="Pfam" id="PF00873">
    <property type="entry name" value="ACR_tran"/>
    <property type="match status" value="2"/>
</dbReference>
<dbReference type="Gene3D" id="3.30.70.1430">
    <property type="entry name" value="Multidrug efflux transporter AcrB pore domain"/>
    <property type="match status" value="2"/>
</dbReference>
<dbReference type="RefSeq" id="WP_256131104.1">
    <property type="nucleotide sequence ID" value="NZ_JANFXK010000003.1"/>
</dbReference>
<dbReference type="PRINTS" id="PR00702">
    <property type="entry name" value="ACRIFLAVINRP"/>
</dbReference>
<keyword evidence="4" id="KW-1185">Reference proteome</keyword>
<accession>A0ABT1RL75</accession>
<feature type="compositionally biased region" description="Basic and acidic residues" evidence="1">
    <location>
        <begin position="224"/>
        <end position="236"/>
    </location>
</feature>
<reference evidence="3 4" key="1">
    <citation type="submission" date="2022-06" db="EMBL/GenBank/DDBJ databases">
        <title>Isolation of gut microbiota from human fecal samples.</title>
        <authorList>
            <person name="Pamer E.G."/>
            <person name="Barat B."/>
            <person name="Waligurski E."/>
            <person name="Medina S."/>
            <person name="Paddock L."/>
            <person name="Mostad J."/>
        </authorList>
    </citation>
    <scope>NUCLEOTIDE SEQUENCE [LARGE SCALE GENOMIC DNA]</scope>
    <source>
        <strain evidence="3 4">SL.3.17</strain>
    </source>
</reference>
<dbReference type="SUPFAM" id="SSF82866">
    <property type="entry name" value="Multidrug efflux transporter AcrB transmembrane domain"/>
    <property type="match status" value="2"/>
</dbReference>
<evidence type="ECO:0000313" key="3">
    <source>
        <dbReference type="EMBL" id="MCQ4635918.1"/>
    </source>
</evidence>
<feature type="transmembrane region" description="Helical" evidence="2">
    <location>
        <begin position="1093"/>
        <end position="1113"/>
    </location>
</feature>
<evidence type="ECO:0000256" key="2">
    <source>
        <dbReference type="SAM" id="Phobius"/>
    </source>
</evidence>
<dbReference type="PANTHER" id="PTHR32063:SF0">
    <property type="entry name" value="SWARMING MOTILITY PROTEIN SWRC"/>
    <property type="match status" value="1"/>
</dbReference>
<feature type="transmembrane region" description="Helical" evidence="2">
    <location>
        <begin position="1119"/>
        <end position="1143"/>
    </location>
</feature>
<feature type="transmembrane region" description="Helical" evidence="2">
    <location>
        <begin position="1164"/>
        <end position="1185"/>
    </location>
</feature>
<feature type="transmembrane region" description="Helical" evidence="2">
    <location>
        <begin position="672"/>
        <end position="695"/>
    </location>
</feature>
<feature type="transmembrane region" description="Helical" evidence="2">
    <location>
        <begin position="1067"/>
        <end position="1086"/>
    </location>
</feature>
<dbReference type="SUPFAM" id="SSF82693">
    <property type="entry name" value="Multidrug efflux transporter AcrB pore domain, PN1, PN2, PC1 and PC2 subdomains"/>
    <property type="match status" value="2"/>
</dbReference>
<dbReference type="Proteomes" id="UP001524502">
    <property type="component" value="Unassembled WGS sequence"/>
</dbReference>